<dbReference type="InterPro" id="IPR015797">
    <property type="entry name" value="NUDIX_hydrolase-like_dom_sf"/>
</dbReference>
<comment type="catalytic activity">
    <reaction evidence="1 13">
        <text>Hydrolyzes free adenine bases from 7,8-dihydro-8-oxoguanine:adenine mismatched double-stranded DNA, leaving an apurinic site.</text>
        <dbReference type="EC" id="3.2.2.31"/>
    </reaction>
</comment>
<evidence type="ECO:0000256" key="9">
    <source>
        <dbReference type="ARBA" id="ARBA00023004"/>
    </source>
</evidence>
<dbReference type="Gene3D" id="3.90.79.10">
    <property type="entry name" value="Nucleoside Triphosphate Pyrophosphohydrolase"/>
    <property type="match status" value="1"/>
</dbReference>
<keyword evidence="8" id="KW-0378">Hydrolase</keyword>
<dbReference type="SUPFAM" id="SSF48150">
    <property type="entry name" value="DNA-glycosylase"/>
    <property type="match status" value="1"/>
</dbReference>
<evidence type="ECO:0000256" key="2">
    <source>
        <dbReference type="ARBA" id="ARBA00008343"/>
    </source>
</evidence>
<dbReference type="Proteomes" id="UP001600894">
    <property type="component" value="Unassembled WGS sequence"/>
</dbReference>
<proteinExistence type="inferred from homology"/>
<name>A0ABQ0AWQ8_9FIRM</name>
<dbReference type="InterPro" id="IPR011257">
    <property type="entry name" value="DNA_glycosylase"/>
</dbReference>
<dbReference type="PANTHER" id="PTHR42944:SF1">
    <property type="entry name" value="ADENINE DNA GLYCOSYLASE"/>
    <property type="match status" value="1"/>
</dbReference>
<dbReference type="Pfam" id="PF00730">
    <property type="entry name" value="HhH-GPD"/>
    <property type="match status" value="1"/>
</dbReference>
<gene>
    <name evidence="15" type="primary">mutY</name>
    <name evidence="15" type="ORF">F130042H8_15010</name>
</gene>
<keyword evidence="6" id="KW-0479">Metal-binding</keyword>
<dbReference type="InterPro" id="IPR029119">
    <property type="entry name" value="MutY_C"/>
</dbReference>
<organism evidence="15 16">
    <name type="scientific">Enterocloster alcoholdehydrogenati</name>
    <dbReference type="NCBI Taxonomy" id="2547410"/>
    <lineage>
        <taxon>Bacteria</taxon>
        <taxon>Bacillati</taxon>
        <taxon>Bacillota</taxon>
        <taxon>Clostridia</taxon>
        <taxon>Lachnospirales</taxon>
        <taxon>Lachnospiraceae</taxon>
        <taxon>Enterocloster</taxon>
    </lineage>
</organism>
<dbReference type="NCBIfam" id="TIGR01084">
    <property type="entry name" value="mutY"/>
    <property type="match status" value="1"/>
</dbReference>
<dbReference type="RefSeq" id="WP_390469531.1">
    <property type="nucleotide sequence ID" value="NZ_BAABXL010000001.1"/>
</dbReference>
<comment type="caution">
    <text evidence="15">The sequence shown here is derived from an EMBL/GenBank/DDBJ whole genome shotgun (WGS) entry which is preliminary data.</text>
</comment>
<dbReference type="Pfam" id="PF14815">
    <property type="entry name" value="NUDIX_4"/>
    <property type="match status" value="1"/>
</dbReference>
<evidence type="ECO:0000256" key="11">
    <source>
        <dbReference type="ARBA" id="ARBA00023204"/>
    </source>
</evidence>
<keyword evidence="7 13" id="KW-0227">DNA damage</keyword>
<comment type="cofactor">
    <cofactor evidence="13">
        <name>[4Fe-4S] cluster</name>
        <dbReference type="ChEBI" id="CHEBI:49883"/>
    </cofactor>
    <text evidence="13">Binds 1 [4Fe-4S] cluster.</text>
</comment>
<comment type="function">
    <text evidence="13">Adenine glycosylase active on G-A mispairs.</text>
</comment>
<evidence type="ECO:0000259" key="14">
    <source>
        <dbReference type="SMART" id="SM00478"/>
    </source>
</evidence>
<evidence type="ECO:0000313" key="15">
    <source>
        <dbReference type="EMBL" id="GAA6268441.1"/>
    </source>
</evidence>
<keyword evidence="11" id="KW-0234">DNA repair</keyword>
<dbReference type="SMART" id="SM00478">
    <property type="entry name" value="ENDO3c"/>
    <property type="match status" value="1"/>
</dbReference>
<dbReference type="PANTHER" id="PTHR42944">
    <property type="entry name" value="ADENINE DNA GLYCOSYLASE"/>
    <property type="match status" value="1"/>
</dbReference>
<accession>A0ABQ0AWQ8</accession>
<evidence type="ECO:0000256" key="7">
    <source>
        <dbReference type="ARBA" id="ARBA00022763"/>
    </source>
</evidence>
<dbReference type="InterPro" id="IPR023170">
    <property type="entry name" value="HhH_base_excis_C"/>
</dbReference>
<evidence type="ECO:0000256" key="3">
    <source>
        <dbReference type="ARBA" id="ARBA00012045"/>
    </source>
</evidence>
<dbReference type="SUPFAM" id="SSF55811">
    <property type="entry name" value="Nudix"/>
    <property type="match status" value="1"/>
</dbReference>
<keyword evidence="9 13" id="KW-0408">Iron</keyword>
<dbReference type="InterPro" id="IPR003265">
    <property type="entry name" value="HhH-GPD_domain"/>
</dbReference>
<evidence type="ECO:0000256" key="8">
    <source>
        <dbReference type="ARBA" id="ARBA00022801"/>
    </source>
</evidence>
<evidence type="ECO:0000313" key="16">
    <source>
        <dbReference type="Proteomes" id="UP001600894"/>
    </source>
</evidence>
<dbReference type="EMBL" id="BAABXL010000001">
    <property type="protein sequence ID" value="GAA6268441.1"/>
    <property type="molecule type" value="Genomic_DNA"/>
</dbReference>
<dbReference type="Gene3D" id="1.10.340.30">
    <property type="entry name" value="Hypothetical protein, domain 2"/>
    <property type="match status" value="1"/>
</dbReference>
<dbReference type="CDD" id="cd03431">
    <property type="entry name" value="NUDIX_DNA_Glycosylase_C-MutY"/>
    <property type="match status" value="1"/>
</dbReference>
<comment type="similarity">
    <text evidence="2 13">Belongs to the Nth/MutY family.</text>
</comment>
<evidence type="ECO:0000256" key="1">
    <source>
        <dbReference type="ARBA" id="ARBA00000843"/>
    </source>
</evidence>
<evidence type="ECO:0000256" key="6">
    <source>
        <dbReference type="ARBA" id="ARBA00022723"/>
    </source>
</evidence>
<keyword evidence="5" id="KW-0004">4Fe-4S</keyword>
<dbReference type="CDD" id="cd00056">
    <property type="entry name" value="ENDO3c"/>
    <property type="match status" value="1"/>
</dbReference>
<evidence type="ECO:0000256" key="10">
    <source>
        <dbReference type="ARBA" id="ARBA00023014"/>
    </source>
</evidence>
<keyword evidence="12 13" id="KW-0326">Glycosidase</keyword>
<evidence type="ECO:0000256" key="5">
    <source>
        <dbReference type="ARBA" id="ARBA00022485"/>
    </source>
</evidence>
<evidence type="ECO:0000256" key="12">
    <source>
        <dbReference type="ARBA" id="ARBA00023295"/>
    </source>
</evidence>
<evidence type="ECO:0000256" key="13">
    <source>
        <dbReference type="RuleBase" id="RU365096"/>
    </source>
</evidence>
<sequence length="379" mass="43413">MCNTEFHFYDRLQISEREDTFLEPKERLRAMEKPLLAWYGSRARVLPWREDPKPYRVWVSEIMLQQTRVEAVKPYFERFMDALPEIKDLAEAEDDRLMKLWEGLGYYSRVRNLKAAAVRVMEQYKGELPASYEELLSLPGIGSYTAGAIASIAYGIPVPAVDGNVLRVISRILADRSDIKKASVKTAVETLLKEVMPSDKASSYNQGLIETGALVCIPGKEPRCSQCPMESVCLTKRQGLWKEIPWKSPSKKRRIEERTVFIIENQGKAAIRKRPSTGLLASLYELPNTEGHLTGEEARAYLGVPEEAVERLEALEPSLHIFSHVEWHMTGYRAVLKRAWQDPDHTAFMVEKEEIRDRYPLPNAFSAYKDILFQKEDGT</sequence>
<dbReference type="Pfam" id="PF00633">
    <property type="entry name" value="HHH"/>
    <property type="match status" value="1"/>
</dbReference>
<reference evidence="15 16" key="1">
    <citation type="submission" date="2024-04" db="EMBL/GenBank/DDBJ databases">
        <title>Defined microbial consortia suppress multidrug-resistant proinflammatory Enterobacteriaceae via ecological control.</title>
        <authorList>
            <person name="Furuichi M."/>
            <person name="Kawaguchi T."/>
            <person name="Pust M."/>
            <person name="Yasuma K."/>
            <person name="Plichta D."/>
            <person name="Hasegawa N."/>
            <person name="Ohya T."/>
            <person name="Bhattarai S."/>
            <person name="Sasajima S."/>
            <person name="Aoto Y."/>
            <person name="Tuganbaev T."/>
            <person name="Yaginuma M."/>
            <person name="Ueda M."/>
            <person name="Okahashi N."/>
            <person name="Amafuji K."/>
            <person name="Kiridooshi Y."/>
            <person name="Sugita K."/>
            <person name="Strazar M."/>
            <person name="Skelly A."/>
            <person name="Suda W."/>
            <person name="Hattori M."/>
            <person name="Nakamoto N."/>
            <person name="Caballero S."/>
            <person name="Norman J."/>
            <person name="Olle B."/>
            <person name="Tanoue T."/>
            <person name="Arita M."/>
            <person name="Bucci V."/>
            <person name="Atarashi K."/>
            <person name="Xavier R."/>
            <person name="Honda K."/>
        </authorList>
    </citation>
    <scope>NUCLEOTIDE SEQUENCE [LARGE SCALE GENOMIC DNA]</scope>
    <source>
        <strain evidence="16">f13</strain>
    </source>
</reference>
<keyword evidence="10" id="KW-0411">Iron-sulfur</keyword>
<dbReference type="InterPro" id="IPR004036">
    <property type="entry name" value="Endonuclease-III-like_CS2"/>
</dbReference>
<protein>
    <recommendedName>
        <fullName evidence="4 13">Adenine DNA glycosylase</fullName>
        <ecNumber evidence="3 13">3.2.2.31</ecNumber>
    </recommendedName>
</protein>
<dbReference type="InterPro" id="IPR005760">
    <property type="entry name" value="A/G_AdeGlyc_MutY"/>
</dbReference>
<dbReference type="InterPro" id="IPR044298">
    <property type="entry name" value="MIG/MutY"/>
</dbReference>
<dbReference type="Gene3D" id="1.10.1670.10">
    <property type="entry name" value="Helix-hairpin-Helix base-excision DNA repair enzymes (C-terminal)"/>
    <property type="match status" value="1"/>
</dbReference>
<dbReference type="EC" id="3.2.2.31" evidence="3 13"/>
<dbReference type="InterPro" id="IPR000445">
    <property type="entry name" value="HhH_motif"/>
</dbReference>
<keyword evidence="16" id="KW-1185">Reference proteome</keyword>
<feature type="domain" description="HhH-GPD" evidence="14">
    <location>
        <begin position="63"/>
        <end position="214"/>
    </location>
</feature>
<evidence type="ECO:0000256" key="4">
    <source>
        <dbReference type="ARBA" id="ARBA00022023"/>
    </source>
</evidence>
<dbReference type="PROSITE" id="PS01155">
    <property type="entry name" value="ENDONUCLEASE_III_2"/>
    <property type="match status" value="1"/>
</dbReference>